<dbReference type="Proteomes" id="UP001352852">
    <property type="component" value="Unassembled WGS sequence"/>
</dbReference>
<evidence type="ECO:0000313" key="1">
    <source>
        <dbReference type="EMBL" id="MED6264990.1"/>
    </source>
</evidence>
<gene>
    <name evidence="1" type="ORF">CHARACLAT_020885</name>
</gene>
<dbReference type="EMBL" id="JAHUTJ010001999">
    <property type="protein sequence ID" value="MED6264990.1"/>
    <property type="molecule type" value="Genomic_DNA"/>
</dbReference>
<evidence type="ECO:0000313" key="2">
    <source>
        <dbReference type="Proteomes" id="UP001352852"/>
    </source>
</evidence>
<sequence length="196" mass="22593">MLTRADERRLRRWGWEGGANQSVICSGAAQANQRRRGRQIRSGRQHKKVFVGIKTLKWTDVSATHTHIKMRRSSFYSTSLSEPWLCVSARIVRIRLHRGCPAFSPAVVPTVSLSRFLPPGLNILLGKGLLIVVQWFFFFNVQDLQSSPLTVRYYKVFFTSFLNCLRKKTVNSWLQKSDYPDCNTLHNCSIYTPFPL</sequence>
<name>A0ABU7CSZ4_9TELE</name>
<proteinExistence type="predicted"/>
<reference evidence="1 2" key="1">
    <citation type="submission" date="2021-06" db="EMBL/GenBank/DDBJ databases">
        <authorList>
            <person name="Palmer J.M."/>
        </authorList>
    </citation>
    <scope>NUCLEOTIDE SEQUENCE [LARGE SCALE GENOMIC DNA]</scope>
    <source>
        <strain evidence="1 2">CL_MEX2019</strain>
        <tissue evidence="1">Muscle</tissue>
    </source>
</reference>
<accession>A0ABU7CSZ4</accession>
<comment type="caution">
    <text evidence="1">The sequence shown here is derived from an EMBL/GenBank/DDBJ whole genome shotgun (WGS) entry which is preliminary data.</text>
</comment>
<protein>
    <submittedName>
        <fullName evidence="1">Uncharacterized protein</fullName>
    </submittedName>
</protein>
<organism evidence="1 2">
    <name type="scientific">Characodon lateralis</name>
    <dbReference type="NCBI Taxonomy" id="208331"/>
    <lineage>
        <taxon>Eukaryota</taxon>
        <taxon>Metazoa</taxon>
        <taxon>Chordata</taxon>
        <taxon>Craniata</taxon>
        <taxon>Vertebrata</taxon>
        <taxon>Euteleostomi</taxon>
        <taxon>Actinopterygii</taxon>
        <taxon>Neopterygii</taxon>
        <taxon>Teleostei</taxon>
        <taxon>Neoteleostei</taxon>
        <taxon>Acanthomorphata</taxon>
        <taxon>Ovalentaria</taxon>
        <taxon>Atherinomorphae</taxon>
        <taxon>Cyprinodontiformes</taxon>
        <taxon>Goodeidae</taxon>
        <taxon>Characodon</taxon>
    </lineage>
</organism>
<keyword evidence="2" id="KW-1185">Reference proteome</keyword>